<dbReference type="PANTHER" id="PTHR30055">
    <property type="entry name" value="HTH-TYPE TRANSCRIPTIONAL REGULATOR RUTR"/>
    <property type="match status" value="1"/>
</dbReference>
<dbReference type="EMBL" id="JACHDP010000001">
    <property type="protein sequence ID" value="MBB5478819.1"/>
    <property type="molecule type" value="Genomic_DNA"/>
</dbReference>
<evidence type="ECO:0000256" key="4">
    <source>
        <dbReference type="PROSITE-ProRule" id="PRU00335"/>
    </source>
</evidence>
<evidence type="ECO:0000259" key="6">
    <source>
        <dbReference type="PROSITE" id="PS50977"/>
    </source>
</evidence>
<gene>
    <name evidence="7" type="ORF">HNR20_003324</name>
</gene>
<keyword evidence="1" id="KW-0805">Transcription regulation</keyword>
<dbReference type="InterPro" id="IPR050109">
    <property type="entry name" value="HTH-type_TetR-like_transc_reg"/>
</dbReference>
<evidence type="ECO:0000313" key="7">
    <source>
        <dbReference type="EMBL" id="MBB5478819.1"/>
    </source>
</evidence>
<dbReference type="Gene3D" id="1.10.357.10">
    <property type="entry name" value="Tetracycline Repressor, domain 2"/>
    <property type="match status" value="1"/>
</dbReference>
<dbReference type="PANTHER" id="PTHR30055:SF234">
    <property type="entry name" value="HTH-TYPE TRANSCRIPTIONAL REGULATOR BETI"/>
    <property type="match status" value="1"/>
</dbReference>
<keyword evidence="8" id="KW-1185">Reference proteome</keyword>
<evidence type="ECO:0000313" key="8">
    <source>
        <dbReference type="Proteomes" id="UP000586947"/>
    </source>
</evidence>
<feature type="compositionally biased region" description="Low complexity" evidence="5">
    <location>
        <begin position="209"/>
        <end position="226"/>
    </location>
</feature>
<evidence type="ECO:0000256" key="5">
    <source>
        <dbReference type="SAM" id="MobiDB-lite"/>
    </source>
</evidence>
<protein>
    <submittedName>
        <fullName evidence="7">AcrR family transcriptional regulator</fullName>
    </submittedName>
</protein>
<dbReference type="InterPro" id="IPR023772">
    <property type="entry name" value="DNA-bd_HTH_TetR-type_CS"/>
</dbReference>
<dbReference type="InterPro" id="IPR009057">
    <property type="entry name" value="Homeodomain-like_sf"/>
</dbReference>
<sequence>MSVETAPRRRRLEPDARRGQILACAVRLFGERSYADVSTTDVAREAGVARGLVNHYFGAKKDLYLEVVRVMVTIPEVALERLPKGDLRSRVDASVSWFLDVVSRHSTSWLAAVTARGMGGDTDVERVLAEAEEVAADRMLVAVGLAGEAEHREELRGMVRAYGGLATSTAREWLQRGALTRAQVHLLLTTTLLTIVEQVIPQVIAGDGPTRPARPAAARTALPPEG</sequence>
<dbReference type="InterPro" id="IPR001647">
    <property type="entry name" value="HTH_TetR"/>
</dbReference>
<evidence type="ECO:0000256" key="2">
    <source>
        <dbReference type="ARBA" id="ARBA00023125"/>
    </source>
</evidence>
<keyword evidence="3" id="KW-0804">Transcription</keyword>
<dbReference type="Pfam" id="PF00440">
    <property type="entry name" value="TetR_N"/>
    <property type="match status" value="1"/>
</dbReference>
<dbReference type="RefSeq" id="WP_184180988.1">
    <property type="nucleotide sequence ID" value="NZ_BMNF01000001.1"/>
</dbReference>
<feature type="domain" description="HTH tetR-type" evidence="6">
    <location>
        <begin position="15"/>
        <end position="75"/>
    </location>
</feature>
<evidence type="ECO:0000256" key="1">
    <source>
        <dbReference type="ARBA" id="ARBA00023015"/>
    </source>
</evidence>
<dbReference type="SUPFAM" id="SSF46689">
    <property type="entry name" value="Homeodomain-like"/>
    <property type="match status" value="1"/>
</dbReference>
<accession>A0A840W3J0</accession>
<dbReference type="GO" id="GO:0003700">
    <property type="term" value="F:DNA-binding transcription factor activity"/>
    <property type="evidence" value="ECO:0007669"/>
    <property type="project" value="TreeGrafter"/>
</dbReference>
<dbReference type="InterPro" id="IPR054129">
    <property type="entry name" value="DesT_TetR_C"/>
</dbReference>
<organism evidence="7 8">
    <name type="scientific">Micromonospora parathelypteridis</name>
    <dbReference type="NCBI Taxonomy" id="1839617"/>
    <lineage>
        <taxon>Bacteria</taxon>
        <taxon>Bacillati</taxon>
        <taxon>Actinomycetota</taxon>
        <taxon>Actinomycetes</taxon>
        <taxon>Micromonosporales</taxon>
        <taxon>Micromonosporaceae</taxon>
        <taxon>Micromonospora</taxon>
    </lineage>
</organism>
<evidence type="ECO:0000256" key="3">
    <source>
        <dbReference type="ARBA" id="ARBA00023163"/>
    </source>
</evidence>
<dbReference type="Proteomes" id="UP000586947">
    <property type="component" value="Unassembled WGS sequence"/>
</dbReference>
<dbReference type="PRINTS" id="PR00455">
    <property type="entry name" value="HTHTETR"/>
</dbReference>
<feature type="region of interest" description="Disordered" evidence="5">
    <location>
        <begin position="206"/>
        <end position="226"/>
    </location>
</feature>
<proteinExistence type="predicted"/>
<name>A0A840W3J0_9ACTN</name>
<dbReference type="PROSITE" id="PS50977">
    <property type="entry name" value="HTH_TETR_2"/>
    <property type="match status" value="1"/>
</dbReference>
<keyword evidence="2 4" id="KW-0238">DNA-binding</keyword>
<reference evidence="7 8" key="1">
    <citation type="submission" date="2020-08" db="EMBL/GenBank/DDBJ databases">
        <title>Sequencing the genomes of 1000 actinobacteria strains.</title>
        <authorList>
            <person name="Klenk H.-P."/>
        </authorList>
    </citation>
    <scope>NUCLEOTIDE SEQUENCE [LARGE SCALE GENOMIC DNA]</scope>
    <source>
        <strain evidence="7 8">DSM 103125</strain>
    </source>
</reference>
<dbReference type="PROSITE" id="PS01081">
    <property type="entry name" value="HTH_TETR_1"/>
    <property type="match status" value="1"/>
</dbReference>
<dbReference type="Pfam" id="PF21943">
    <property type="entry name" value="TetR_C_46"/>
    <property type="match status" value="1"/>
</dbReference>
<comment type="caution">
    <text evidence="7">The sequence shown here is derived from an EMBL/GenBank/DDBJ whole genome shotgun (WGS) entry which is preliminary data.</text>
</comment>
<feature type="DNA-binding region" description="H-T-H motif" evidence="4">
    <location>
        <begin position="38"/>
        <end position="57"/>
    </location>
</feature>
<dbReference type="AlphaFoldDB" id="A0A840W3J0"/>
<dbReference type="GO" id="GO:0000976">
    <property type="term" value="F:transcription cis-regulatory region binding"/>
    <property type="evidence" value="ECO:0007669"/>
    <property type="project" value="TreeGrafter"/>
</dbReference>